<dbReference type="RefSeq" id="XP_062785408.1">
    <property type="nucleotide sequence ID" value="XM_062929357.1"/>
</dbReference>
<dbReference type="Proteomes" id="UP001322277">
    <property type="component" value="Chromosome 9"/>
</dbReference>
<evidence type="ECO:0000313" key="3">
    <source>
        <dbReference type="Proteomes" id="UP001322277"/>
    </source>
</evidence>
<evidence type="ECO:0000313" key="2">
    <source>
        <dbReference type="EMBL" id="WQF88187.1"/>
    </source>
</evidence>
<dbReference type="GeneID" id="87949701"/>
<accession>A0AAX4IYJ2</accession>
<proteinExistence type="predicted"/>
<dbReference type="KEGG" id="cdet:87949701"/>
<evidence type="ECO:0000256" key="1">
    <source>
        <dbReference type="SAM" id="MobiDB-lite"/>
    </source>
</evidence>
<feature type="region of interest" description="Disordered" evidence="1">
    <location>
        <begin position="92"/>
        <end position="145"/>
    </location>
</feature>
<keyword evidence="3" id="KW-1185">Reference proteome</keyword>
<name>A0AAX4IYJ2_9PEZI</name>
<organism evidence="2 3">
    <name type="scientific">Colletotrichum destructivum</name>
    <dbReference type="NCBI Taxonomy" id="34406"/>
    <lineage>
        <taxon>Eukaryota</taxon>
        <taxon>Fungi</taxon>
        <taxon>Dikarya</taxon>
        <taxon>Ascomycota</taxon>
        <taxon>Pezizomycotina</taxon>
        <taxon>Sordariomycetes</taxon>
        <taxon>Hypocreomycetidae</taxon>
        <taxon>Glomerellales</taxon>
        <taxon>Glomerellaceae</taxon>
        <taxon>Colletotrichum</taxon>
        <taxon>Colletotrichum destructivum species complex</taxon>
    </lineage>
</organism>
<gene>
    <name evidence="2" type="ORF">CDEST_13201</name>
</gene>
<dbReference type="AlphaFoldDB" id="A0AAX4IYJ2"/>
<protein>
    <submittedName>
        <fullName evidence="2">Uncharacterized protein</fullName>
    </submittedName>
</protein>
<sequence>MVRLRLPRVERRWLTVAADAGPRFFPKSCRHRTRGQKGAPKGAVDEPNCVEQRYKRASAYRRPQAHSPAKDGPITQYCVRHQAEESGYIVDAEHGRKRSANAKTADRPTGIRNGRWSSRVLGGTRQNTSSCLVPRLPPKNSPVDVRSSKRCTIVAATTFQSPETLAFGTRWMGCASRLGGGRKNQLRVKHG</sequence>
<dbReference type="EMBL" id="CP137313">
    <property type="protein sequence ID" value="WQF88187.1"/>
    <property type="molecule type" value="Genomic_DNA"/>
</dbReference>
<reference evidence="3" key="1">
    <citation type="journal article" date="2023" name="bioRxiv">
        <title>Complete genome of the Medicago anthracnose fungus, Colletotrichum destructivum, reveals a mini-chromosome-like region within a core chromosome.</title>
        <authorList>
            <person name="Lapalu N."/>
            <person name="Simon A."/>
            <person name="Lu A."/>
            <person name="Plaumann P.-L."/>
            <person name="Amselem J."/>
            <person name="Pigne S."/>
            <person name="Auger A."/>
            <person name="Koch C."/>
            <person name="Dallery J.-F."/>
            <person name="O'Connell R.J."/>
        </authorList>
    </citation>
    <scope>NUCLEOTIDE SEQUENCE [LARGE SCALE GENOMIC DNA]</scope>
    <source>
        <strain evidence="3">CBS 520.97</strain>
    </source>
</reference>